<dbReference type="GO" id="GO:0030490">
    <property type="term" value="P:maturation of SSU-rRNA"/>
    <property type="evidence" value="ECO:0007669"/>
    <property type="project" value="TreeGrafter"/>
</dbReference>
<dbReference type="Pfam" id="PF09073">
    <property type="entry name" value="BUD22"/>
    <property type="match status" value="1"/>
</dbReference>
<feature type="compositionally biased region" description="Polar residues" evidence="3">
    <location>
        <begin position="259"/>
        <end position="279"/>
    </location>
</feature>
<organism evidence="5 6">
    <name type="scientific">Tortispora caseinolytica NRRL Y-17796</name>
    <dbReference type="NCBI Taxonomy" id="767744"/>
    <lineage>
        <taxon>Eukaryota</taxon>
        <taxon>Fungi</taxon>
        <taxon>Dikarya</taxon>
        <taxon>Ascomycota</taxon>
        <taxon>Saccharomycotina</taxon>
        <taxon>Trigonopsidomycetes</taxon>
        <taxon>Trigonopsidales</taxon>
        <taxon>Trigonopsidaceae</taxon>
        <taxon>Tortispora</taxon>
    </lineage>
</organism>
<evidence type="ECO:0000256" key="2">
    <source>
        <dbReference type="SAM" id="Coils"/>
    </source>
</evidence>
<dbReference type="EMBL" id="KV453841">
    <property type="protein sequence ID" value="ODV91655.1"/>
    <property type="molecule type" value="Genomic_DNA"/>
</dbReference>
<feature type="compositionally biased region" description="Basic and acidic residues" evidence="3">
    <location>
        <begin position="332"/>
        <end position="341"/>
    </location>
</feature>
<feature type="compositionally biased region" description="Basic and acidic residues" evidence="3">
    <location>
        <begin position="364"/>
        <end position="402"/>
    </location>
</feature>
<dbReference type="GO" id="GO:0030686">
    <property type="term" value="C:90S preribosome"/>
    <property type="evidence" value="ECO:0007669"/>
    <property type="project" value="TreeGrafter"/>
</dbReference>
<accession>A0A1E4TIS5</accession>
<proteinExistence type="predicted"/>
<dbReference type="Proteomes" id="UP000095023">
    <property type="component" value="Unassembled WGS sequence"/>
</dbReference>
<name>A0A1E4TIS5_9ASCO</name>
<evidence type="ECO:0000313" key="6">
    <source>
        <dbReference type="Proteomes" id="UP000095023"/>
    </source>
</evidence>
<feature type="coiled-coil region" evidence="2">
    <location>
        <begin position="86"/>
        <end position="113"/>
    </location>
</feature>
<dbReference type="InterPro" id="IPR015158">
    <property type="entry name" value="Bud22_dom"/>
</dbReference>
<dbReference type="OrthoDB" id="3364872at2759"/>
<feature type="region of interest" description="Disordered" evidence="3">
    <location>
        <begin position="198"/>
        <end position="404"/>
    </location>
</feature>
<dbReference type="InterPro" id="IPR037393">
    <property type="entry name" value="Bud22/SRFB1"/>
</dbReference>
<gene>
    <name evidence="5" type="ORF">CANCADRAFT_226</name>
</gene>
<dbReference type="PANTHER" id="PTHR23325">
    <property type="entry name" value="SERUM RESPONSE FACTOR-BINDING"/>
    <property type="match status" value="1"/>
</dbReference>
<dbReference type="PANTHER" id="PTHR23325:SF1">
    <property type="entry name" value="SERUM RESPONSE FACTOR-BINDING PROTEIN 1"/>
    <property type="match status" value="1"/>
</dbReference>
<evidence type="ECO:0000313" key="5">
    <source>
        <dbReference type="EMBL" id="ODV91655.1"/>
    </source>
</evidence>
<feature type="domain" description="Bud22" evidence="4">
    <location>
        <begin position="65"/>
        <end position="429"/>
    </location>
</feature>
<dbReference type="GO" id="GO:0005634">
    <property type="term" value="C:nucleus"/>
    <property type="evidence" value="ECO:0007669"/>
    <property type="project" value="TreeGrafter"/>
</dbReference>
<reference evidence="6" key="1">
    <citation type="submission" date="2016-02" db="EMBL/GenBank/DDBJ databases">
        <title>Comparative genomics of biotechnologically important yeasts.</title>
        <authorList>
            <consortium name="DOE Joint Genome Institute"/>
            <person name="Riley R."/>
            <person name="Haridas S."/>
            <person name="Wolfe K.H."/>
            <person name="Lopes M.R."/>
            <person name="Hittinger C.T."/>
            <person name="Goker M."/>
            <person name="Salamov A."/>
            <person name="Wisecaver J."/>
            <person name="Long T.M."/>
            <person name="Aerts A.L."/>
            <person name="Barry K."/>
            <person name="Choi C."/>
            <person name="Clum A."/>
            <person name="Coughlan A.Y."/>
            <person name="Deshpande S."/>
            <person name="Douglass A.P."/>
            <person name="Hanson S.J."/>
            <person name="Klenk H.-P."/>
            <person name="Labutti K."/>
            <person name="Lapidus A."/>
            <person name="Lindquist E."/>
            <person name="Lipzen A."/>
            <person name="Meier-Kolthoff J.P."/>
            <person name="Ohm R.A."/>
            <person name="Otillar R.P."/>
            <person name="Pangilinan J."/>
            <person name="Peng Y."/>
            <person name="Rokas A."/>
            <person name="Rosa C.A."/>
            <person name="Scheuner C."/>
            <person name="Sibirny A.A."/>
            <person name="Slot J.C."/>
            <person name="Stielow J.B."/>
            <person name="Sun H."/>
            <person name="Kurtzman C.P."/>
            <person name="Blackwell M."/>
            <person name="Jeffries T.W."/>
            <person name="Grigoriev I.V."/>
        </authorList>
    </citation>
    <scope>NUCLEOTIDE SEQUENCE [LARGE SCALE GENOMIC DNA]</scope>
    <source>
        <strain evidence="6">NRRL Y-17796</strain>
    </source>
</reference>
<dbReference type="AlphaFoldDB" id="A0A1E4TIS5"/>
<evidence type="ECO:0000256" key="3">
    <source>
        <dbReference type="SAM" id="MobiDB-lite"/>
    </source>
</evidence>
<sequence>MSKRNIIWELDLLEASLGRDTRLARSKFAAKKHEKREDDGKEIDREAVEAEIITLKKEYMLQKVYYGCKQIARAMKKVRPIEIQRLKKRMKQHKKQTEKVARYEEEMAVLKKLDYDVYSACHLSKHIKNDEELVKYSEQFICDNDPTELYKGSSVAERNVAARLYGHSSVSDAVKEALNTLKRSYFYIENGDRSAKKDIRDEDVQNRQHTEKEEQKTEGVDDTDKMVVIIPDDDVSVDTSEVEEFFSADEDYNDDTDSEQLTTEPATISNTNPTDSQEASLHDTDSDNEEIEESSNLPELATGYYSGSDASDIEMEEAPEEPKKKNRMGQRARRELWEKKYGKNANHLKNQKEHNQKGSNGSRPTKDFRSHRDSKIHKETKPRKDFKKEFKKETTKPADLESLHPSWAARKKEIEVFSIKPKGKKVKFD</sequence>
<keyword evidence="1 2" id="KW-0175">Coiled coil</keyword>
<protein>
    <recommendedName>
        <fullName evidence="4">Bud22 domain-containing protein</fullName>
    </recommendedName>
</protein>
<feature type="compositionally biased region" description="Acidic residues" evidence="3">
    <location>
        <begin position="231"/>
        <end position="258"/>
    </location>
</feature>
<keyword evidence="6" id="KW-1185">Reference proteome</keyword>
<evidence type="ECO:0000256" key="1">
    <source>
        <dbReference type="ARBA" id="ARBA00023054"/>
    </source>
</evidence>
<feature type="compositionally biased region" description="Basic and acidic residues" evidence="3">
    <location>
        <begin position="198"/>
        <end position="225"/>
    </location>
</feature>
<evidence type="ECO:0000259" key="4">
    <source>
        <dbReference type="Pfam" id="PF09073"/>
    </source>
</evidence>